<feature type="compositionally biased region" description="Basic and acidic residues" evidence="1">
    <location>
        <begin position="20"/>
        <end position="31"/>
    </location>
</feature>
<dbReference type="SUPFAM" id="SSF158436">
    <property type="entry name" value="Ta0600-like"/>
    <property type="match status" value="1"/>
</dbReference>
<reference evidence="2" key="1">
    <citation type="submission" date="2013-08" db="EMBL/GenBank/DDBJ databases">
        <authorList>
            <person name="Mendez C."/>
            <person name="Richter M."/>
            <person name="Ferrer M."/>
            <person name="Sanchez J."/>
        </authorList>
    </citation>
    <scope>NUCLEOTIDE SEQUENCE</scope>
</reference>
<name>T1BCF4_9ZZZZ</name>
<feature type="region of interest" description="Disordered" evidence="1">
    <location>
        <begin position="1"/>
        <end position="55"/>
    </location>
</feature>
<dbReference type="EMBL" id="AUZX01005516">
    <property type="protein sequence ID" value="EQD67542.1"/>
    <property type="molecule type" value="Genomic_DNA"/>
</dbReference>
<protein>
    <submittedName>
        <fullName evidence="2">Protein belonging to Uncharacterized protein family UPF0147</fullName>
    </submittedName>
</protein>
<evidence type="ECO:0000256" key="1">
    <source>
        <dbReference type="SAM" id="MobiDB-lite"/>
    </source>
</evidence>
<dbReference type="Pfam" id="PF03685">
    <property type="entry name" value="UPF0147"/>
    <property type="match status" value="1"/>
</dbReference>
<dbReference type="InterPro" id="IPR005354">
    <property type="entry name" value="UPF0147"/>
</dbReference>
<accession>T1BCF4</accession>
<dbReference type="AlphaFoldDB" id="T1BCF4"/>
<organism evidence="2">
    <name type="scientific">mine drainage metagenome</name>
    <dbReference type="NCBI Taxonomy" id="410659"/>
    <lineage>
        <taxon>unclassified sequences</taxon>
        <taxon>metagenomes</taxon>
        <taxon>ecological metagenomes</taxon>
    </lineage>
</organism>
<dbReference type="InterPro" id="IPR023130">
    <property type="entry name" value="Ta0600-like_sf"/>
</dbReference>
<proteinExistence type="predicted"/>
<evidence type="ECO:0000313" key="2">
    <source>
        <dbReference type="EMBL" id="EQD67542.1"/>
    </source>
</evidence>
<comment type="caution">
    <text evidence="2">The sequence shown here is derived from an EMBL/GenBank/DDBJ whole genome shotgun (WGS) entry which is preliminary data.</text>
</comment>
<dbReference type="Gene3D" id="1.20.1440.50">
    <property type="entry name" value="Ta0600-like"/>
    <property type="match status" value="1"/>
</dbReference>
<sequence length="104" mass="10866">MIPDPPGSEAALPAAPTAEPSDRSAALERALEALSQLADDPSVPRNIRRGAQTAHDRVARSRAELDVRIAGAVSALDELANAPNLPSHGRTALWSILSSLESLP</sequence>
<gene>
    <name evidence="2" type="ORF">B1A_07676</name>
</gene>
<reference evidence="2" key="2">
    <citation type="journal article" date="2014" name="ISME J.">
        <title>Microbial stratification in low pH oxic and suboxic macroscopic growths along an acid mine drainage.</title>
        <authorList>
            <person name="Mendez-Garcia C."/>
            <person name="Mesa V."/>
            <person name="Sprenger R.R."/>
            <person name="Richter M."/>
            <person name="Diez M.S."/>
            <person name="Solano J."/>
            <person name="Bargiela R."/>
            <person name="Golyshina O.V."/>
            <person name="Manteca A."/>
            <person name="Ramos J.L."/>
            <person name="Gallego J.R."/>
            <person name="Llorente I."/>
            <person name="Martins Dos Santos V.A."/>
            <person name="Jensen O.N."/>
            <person name="Pelaez A.I."/>
            <person name="Sanchez J."/>
            <person name="Ferrer M."/>
        </authorList>
    </citation>
    <scope>NUCLEOTIDE SEQUENCE</scope>
</reference>
<feature type="compositionally biased region" description="Low complexity" evidence="1">
    <location>
        <begin position="9"/>
        <end position="19"/>
    </location>
</feature>